<dbReference type="PANTHER" id="PTHR13326:SF21">
    <property type="entry name" value="PSEUDOURIDYLATE SYNTHASE PUS7L"/>
    <property type="match status" value="1"/>
</dbReference>
<dbReference type="CDD" id="cd02576">
    <property type="entry name" value="PseudoU_synth_ScPUS7"/>
    <property type="match status" value="1"/>
</dbReference>
<dbReference type="AlphaFoldDB" id="A0A136JBB0"/>
<dbReference type="PANTHER" id="PTHR13326">
    <property type="entry name" value="TRNA PSEUDOURIDINE SYNTHASE D"/>
    <property type="match status" value="1"/>
</dbReference>
<accession>A0A136JBB0</accession>
<feature type="region of interest" description="Disordered" evidence="4">
    <location>
        <begin position="69"/>
        <end position="122"/>
    </location>
</feature>
<evidence type="ECO:0000256" key="2">
    <source>
        <dbReference type="ARBA" id="ARBA00022694"/>
    </source>
</evidence>
<dbReference type="InterPro" id="IPR001656">
    <property type="entry name" value="PsdUridine_synth_TruD"/>
</dbReference>
<name>A0A136JBB0_9PEZI</name>
<dbReference type="GO" id="GO:0005634">
    <property type="term" value="C:nucleus"/>
    <property type="evidence" value="ECO:0007669"/>
    <property type="project" value="TreeGrafter"/>
</dbReference>
<dbReference type="PROSITE" id="PS01268">
    <property type="entry name" value="UPF0024"/>
    <property type="match status" value="1"/>
</dbReference>
<dbReference type="Gene3D" id="3.30.2350.20">
    <property type="entry name" value="TruD, catalytic domain"/>
    <property type="match status" value="2"/>
</dbReference>
<dbReference type="Proteomes" id="UP000070501">
    <property type="component" value="Unassembled WGS sequence"/>
</dbReference>
<dbReference type="GO" id="GO:0003723">
    <property type="term" value="F:RNA binding"/>
    <property type="evidence" value="ECO:0007669"/>
    <property type="project" value="InterPro"/>
</dbReference>
<feature type="compositionally biased region" description="Basic and acidic residues" evidence="4">
    <location>
        <begin position="680"/>
        <end position="689"/>
    </location>
</feature>
<feature type="region of interest" description="Disordered" evidence="4">
    <location>
        <begin position="533"/>
        <end position="552"/>
    </location>
</feature>
<dbReference type="GO" id="GO:0008033">
    <property type="term" value="P:tRNA processing"/>
    <property type="evidence" value="ECO:0007669"/>
    <property type="project" value="UniProtKB-KW"/>
</dbReference>
<evidence type="ECO:0000256" key="3">
    <source>
        <dbReference type="ARBA" id="ARBA00023235"/>
    </source>
</evidence>
<feature type="domain" description="TRUD" evidence="5">
    <location>
        <begin position="358"/>
        <end position="621"/>
    </location>
</feature>
<keyword evidence="2" id="KW-0819">tRNA processing</keyword>
<keyword evidence="7" id="KW-1185">Reference proteome</keyword>
<dbReference type="PIRSF" id="PIRSF037016">
    <property type="entry name" value="Pseudouridin_synth_euk_prd"/>
    <property type="match status" value="1"/>
</dbReference>
<protein>
    <submittedName>
        <fullName evidence="6">Putative pseudouridine synthase TruD/Pus7</fullName>
    </submittedName>
</protein>
<evidence type="ECO:0000313" key="7">
    <source>
        <dbReference type="Proteomes" id="UP000070501"/>
    </source>
</evidence>
<dbReference type="NCBIfam" id="TIGR00094">
    <property type="entry name" value="tRNA_TruD_broad"/>
    <property type="match status" value="1"/>
</dbReference>
<dbReference type="InParanoid" id="A0A136JBB0"/>
<keyword evidence="3" id="KW-0413">Isomerase</keyword>
<evidence type="ECO:0000259" key="5">
    <source>
        <dbReference type="PROSITE" id="PS50984"/>
    </source>
</evidence>
<feature type="compositionally biased region" description="Polar residues" evidence="4">
    <location>
        <begin position="73"/>
        <end position="95"/>
    </location>
</feature>
<dbReference type="EMBL" id="KQ964247">
    <property type="protein sequence ID" value="KXJ94451.1"/>
    <property type="molecule type" value="Genomic_DNA"/>
</dbReference>
<feature type="region of interest" description="Disordered" evidence="4">
    <location>
        <begin position="656"/>
        <end position="721"/>
    </location>
</feature>
<dbReference type="InterPro" id="IPR020103">
    <property type="entry name" value="PsdUridine_synth_cat_dom_sf"/>
</dbReference>
<organism evidence="6 7">
    <name type="scientific">Microdochium bolleyi</name>
    <dbReference type="NCBI Taxonomy" id="196109"/>
    <lineage>
        <taxon>Eukaryota</taxon>
        <taxon>Fungi</taxon>
        <taxon>Dikarya</taxon>
        <taxon>Ascomycota</taxon>
        <taxon>Pezizomycotina</taxon>
        <taxon>Sordariomycetes</taxon>
        <taxon>Xylariomycetidae</taxon>
        <taxon>Xylariales</taxon>
        <taxon>Microdochiaceae</taxon>
        <taxon>Microdochium</taxon>
    </lineage>
</organism>
<gene>
    <name evidence="6" type="ORF">Micbo1qcDRAFT_231937</name>
</gene>
<dbReference type="InterPro" id="IPR042214">
    <property type="entry name" value="TruD_catalytic"/>
</dbReference>
<evidence type="ECO:0000256" key="4">
    <source>
        <dbReference type="SAM" id="MobiDB-lite"/>
    </source>
</evidence>
<comment type="similarity">
    <text evidence="1">Belongs to the pseudouridine synthase TruD family.</text>
</comment>
<evidence type="ECO:0000256" key="1">
    <source>
        <dbReference type="ARBA" id="ARBA00007953"/>
    </source>
</evidence>
<feature type="compositionally biased region" description="Polar residues" evidence="4">
    <location>
        <begin position="690"/>
        <end position="713"/>
    </location>
</feature>
<dbReference type="STRING" id="196109.A0A136JBB0"/>
<dbReference type="GO" id="GO:0001522">
    <property type="term" value="P:pseudouridine synthesis"/>
    <property type="evidence" value="ECO:0007669"/>
    <property type="project" value="InterPro"/>
</dbReference>
<dbReference type="SUPFAM" id="SSF55120">
    <property type="entry name" value="Pseudouridine synthase"/>
    <property type="match status" value="1"/>
</dbReference>
<proteinExistence type="inferred from homology"/>
<dbReference type="InterPro" id="IPR020119">
    <property type="entry name" value="PsdUridine_synth_TruD_CS"/>
</dbReference>
<sequence length="770" mass="85473">MAQGGDASLRDTLEQRIGITHFVSSREHSWNGSIRTRYTDFQVNEINKAGEVVHLKEFYASAKDFAKAESSRHGSQNTTGLEQSQAPTPAESTSEAPKAGEAQLQDQEAQIKQPEASVDGPTASNRVLLAELVGAETAEQLFGLHEKTIQDPKAKAQNHGTVHINAIEDKKTRSRVHTEIRRIFGGKIDTATGSENTIRAAAAGGKGQRRPDNDRVRGPRQDDSQHKGKFLHFSLYKENRETMDAVGQLARVLNLKNKDFGTAGTKDRRAVTVQRVSIKGRNPSSLVFINNNRIPGVKIGDFTYEEQPLRLGAHGGNEFVIVLKNCAFDGTEGMSFDEILNVAKTTTEAALASTQQKGFLNYFGTQRFGTHEIGTQDIGIKILKEDFEGAVKSLLAYDPSLLNAPEPKEGEWTRNDDVMRAKACAEFLTTGNVQAAIKILPRRCQAEYNMMRHLEKQSKDYIGAIQSINRGMRTMYVHAYQSLVWNFAASKRWELFGDRVVKGDLIIEQPDATAKPTQVEPDEVDEENIHLQAANPASESAQDFERARPLTEEEASGGKYSIFDIVLPTPGFDIVYPANEIGQFYVDFMAEEANGALDPHNMRRRHRDFSLPGSYRKVMGNFIREPSISVQAYNDDLEQLVPTDLDLILQRQGKTKSEQRVVYPRGERRKAEDSVQEDEPSNKKAKTTDEATASTGEISVATQDEQQSSTEPQESLAVRHAPGTAEPVAVAEKKIAVILRIALDTSQYATMAIRELQGPYRGTKRVEQVE</sequence>
<evidence type="ECO:0000313" key="6">
    <source>
        <dbReference type="EMBL" id="KXJ94451.1"/>
    </source>
</evidence>
<dbReference type="PROSITE" id="PS50984">
    <property type="entry name" value="TRUD"/>
    <property type="match status" value="1"/>
</dbReference>
<reference evidence="7" key="1">
    <citation type="submission" date="2016-02" db="EMBL/GenBank/DDBJ databases">
        <title>Draft genome sequence of Microdochium bolleyi, a fungal endophyte of beachgrass.</title>
        <authorList>
            <consortium name="DOE Joint Genome Institute"/>
            <person name="David A.S."/>
            <person name="May G."/>
            <person name="Haridas S."/>
            <person name="Lim J."/>
            <person name="Wang M."/>
            <person name="Labutti K."/>
            <person name="Lipzen A."/>
            <person name="Barry K."/>
            <person name="Grigoriev I.V."/>
        </authorList>
    </citation>
    <scope>NUCLEOTIDE SEQUENCE [LARGE SCALE GENOMIC DNA]</scope>
    <source>
        <strain evidence="7">J235TASD1</strain>
    </source>
</reference>
<feature type="compositionally biased region" description="Basic and acidic residues" evidence="4">
    <location>
        <begin position="209"/>
        <end position="226"/>
    </location>
</feature>
<dbReference type="Pfam" id="PF01142">
    <property type="entry name" value="TruD"/>
    <property type="match status" value="1"/>
</dbReference>
<dbReference type="FunCoup" id="A0A136JBB0">
    <property type="interactions" value="1128"/>
</dbReference>
<dbReference type="InterPro" id="IPR011760">
    <property type="entry name" value="PsdUridine_synth_TruD_insert"/>
</dbReference>
<dbReference type="OrthoDB" id="447290at2759"/>
<dbReference type="GO" id="GO:0009982">
    <property type="term" value="F:pseudouridine synthase activity"/>
    <property type="evidence" value="ECO:0007669"/>
    <property type="project" value="InterPro"/>
</dbReference>
<feature type="region of interest" description="Disordered" evidence="4">
    <location>
        <begin position="201"/>
        <end position="227"/>
    </location>
</feature>
<feature type="compositionally biased region" description="Basic and acidic residues" evidence="4">
    <location>
        <begin position="656"/>
        <end position="673"/>
    </location>
</feature>